<proteinExistence type="predicted"/>
<reference evidence="2 3" key="1">
    <citation type="journal article" date="2021" name="Nat. Commun.">
        <title>Incipient diploidization of the medicinal plant Perilla within 10,000 years.</title>
        <authorList>
            <person name="Zhang Y."/>
            <person name="Shen Q."/>
            <person name="Leng L."/>
            <person name="Zhang D."/>
            <person name="Chen S."/>
            <person name="Shi Y."/>
            <person name="Ning Z."/>
            <person name="Chen S."/>
        </authorList>
    </citation>
    <scope>NUCLEOTIDE SEQUENCE [LARGE SCALE GENOMIC DNA]</scope>
    <source>
        <strain evidence="3">cv. PC099</strain>
    </source>
</reference>
<comment type="caution">
    <text evidence="2">The sequence shown here is derived from an EMBL/GenBank/DDBJ whole genome shotgun (WGS) entry which is preliminary data.</text>
</comment>
<evidence type="ECO:0000259" key="1">
    <source>
        <dbReference type="Pfam" id="PF10551"/>
    </source>
</evidence>
<dbReference type="EMBL" id="SDAM02000034">
    <property type="protein sequence ID" value="KAH6835458.1"/>
    <property type="molecule type" value="Genomic_DNA"/>
</dbReference>
<dbReference type="InterPro" id="IPR018289">
    <property type="entry name" value="MULE_transposase_dom"/>
</dbReference>
<dbReference type="AlphaFoldDB" id="A0AAD4JLZ8"/>
<keyword evidence="3" id="KW-1185">Reference proteome</keyword>
<dbReference type="Pfam" id="PF10551">
    <property type="entry name" value="MULE"/>
    <property type="match status" value="1"/>
</dbReference>
<evidence type="ECO:0000313" key="3">
    <source>
        <dbReference type="Proteomes" id="UP001190926"/>
    </source>
</evidence>
<dbReference type="PANTHER" id="PTHR47718">
    <property type="entry name" value="OS01G0519700 PROTEIN"/>
    <property type="match status" value="1"/>
</dbReference>
<protein>
    <recommendedName>
        <fullName evidence="1">MULE transposase domain-containing protein</fullName>
    </recommendedName>
</protein>
<sequence>MNSKLEVGHQKFVMDCAKANIGAMGSYKMMKMVASYSSIGCSRVQVKNFSRDLKTYVVGANAQMIINKLYRKRELCSAFFFEFEVDENDHLKSLFCAFGDVVAFDAAYSTNKYNMIFALFTAKDNHGKCHTLGAALMTGESIESYAWVFEQFKKCMLHESTVLMTDQYPYIKVAFKRGFQHTGHRLCMWHIMSKITEKVLVILKKDPDFMKQFCSLVWLVNVELDVFEVK</sequence>
<feature type="non-terminal residue" evidence="2">
    <location>
        <position position="230"/>
    </location>
</feature>
<gene>
    <name evidence="2" type="ORF">C2S53_003166</name>
</gene>
<feature type="domain" description="MULE transposase" evidence="1">
    <location>
        <begin position="101"/>
        <end position="194"/>
    </location>
</feature>
<dbReference type="Proteomes" id="UP001190926">
    <property type="component" value="Unassembled WGS sequence"/>
</dbReference>
<organism evidence="2 3">
    <name type="scientific">Perilla frutescens var. hirtella</name>
    <name type="common">Perilla citriodora</name>
    <name type="synonym">Perilla setoyensis</name>
    <dbReference type="NCBI Taxonomy" id="608512"/>
    <lineage>
        <taxon>Eukaryota</taxon>
        <taxon>Viridiplantae</taxon>
        <taxon>Streptophyta</taxon>
        <taxon>Embryophyta</taxon>
        <taxon>Tracheophyta</taxon>
        <taxon>Spermatophyta</taxon>
        <taxon>Magnoliopsida</taxon>
        <taxon>eudicotyledons</taxon>
        <taxon>Gunneridae</taxon>
        <taxon>Pentapetalae</taxon>
        <taxon>asterids</taxon>
        <taxon>lamiids</taxon>
        <taxon>Lamiales</taxon>
        <taxon>Lamiaceae</taxon>
        <taxon>Nepetoideae</taxon>
        <taxon>Elsholtzieae</taxon>
        <taxon>Perilla</taxon>
    </lineage>
</organism>
<dbReference type="PANTHER" id="PTHR47718:SF18">
    <property type="entry name" value="PROTEIN FAR1-RELATED SEQUENCE 5-LIKE"/>
    <property type="match status" value="1"/>
</dbReference>
<evidence type="ECO:0000313" key="2">
    <source>
        <dbReference type="EMBL" id="KAH6835458.1"/>
    </source>
</evidence>
<name>A0AAD4JLZ8_PERFH</name>
<accession>A0AAD4JLZ8</accession>